<dbReference type="EMBL" id="CP002351">
    <property type="protein sequence ID" value="AEH51125.1"/>
    <property type="molecule type" value="Genomic_DNA"/>
</dbReference>
<reference evidence="1 2" key="1">
    <citation type="submission" date="2010-11" db="EMBL/GenBank/DDBJ databases">
        <title>The complete genome of Thermotoga thermarum DSM 5069.</title>
        <authorList>
            <consortium name="US DOE Joint Genome Institute (JGI-PGF)"/>
            <person name="Lucas S."/>
            <person name="Copeland A."/>
            <person name="Lapidus A."/>
            <person name="Bruce D."/>
            <person name="Goodwin L."/>
            <person name="Pitluck S."/>
            <person name="Kyrpides N."/>
            <person name="Mavromatis K."/>
            <person name="Ivanova N."/>
            <person name="Zeytun A."/>
            <person name="Brettin T."/>
            <person name="Detter J.C."/>
            <person name="Tapia R."/>
            <person name="Han C."/>
            <person name="Land M."/>
            <person name="Hauser L."/>
            <person name="Markowitz V."/>
            <person name="Cheng J.-F."/>
            <person name="Hugenholtz P."/>
            <person name="Woyke T."/>
            <person name="Wu D."/>
            <person name="Spring S."/>
            <person name="Schroeder M."/>
            <person name="Brambilla E."/>
            <person name="Klenk H.-P."/>
            <person name="Eisen J.A."/>
        </authorList>
    </citation>
    <scope>NUCLEOTIDE SEQUENCE [LARGE SCALE GENOMIC DNA]</scope>
    <source>
        <strain evidence="1 2">DSM 5069</strain>
    </source>
</reference>
<evidence type="ECO:0000313" key="2">
    <source>
        <dbReference type="Proteomes" id="UP000006804"/>
    </source>
</evidence>
<dbReference type="PATRIC" id="fig|688269.3.peg.1073"/>
<proteinExistence type="predicted"/>
<evidence type="ECO:0000313" key="1">
    <source>
        <dbReference type="EMBL" id="AEH51125.1"/>
    </source>
</evidence>
<accession>F7YYT7</accession>
<dbReference type="SUPFAM" id="SSF63825">
    <property type="entry name" value="YWTD domain"/>
    <property type="match status" value="1"/>
</dbReference>
<gene>
    <name evidence="1" type="ORF">Theth_1045</name>
</gene>
<organism evidence="1 2">
    <name type="scientific">Pseudothermotoga thermarum DSM 5069</name>
    <dbReference type="NCBI Taxonomy" id="688269"/>
    <lineage>
        <taxon>Bacteria</taxon>
        <taxon>Thermotogati</taxon>
        <taxon>Thermotogota</taxon>
        <taxon>Thermotogae</taxon>
        <taxon>Thermotogales</taxon>
        <taxon>Thermotogaceae</taxon>
        <taxon>Pseudothermotoga</taxon>
    </lineage>
</organism>
<dbReference type="HOGENOM" id="CLU_645473_0_0_0"/>
<dbReference type="STRING" id="688269.Theth_1045"/>
<keyword evidence="2" id="KW-1185">Reference proteome</keyword>
<dbReference type="Proteomes" id="UP000006804">
    <property type="component" value="Chromosome"/>
</dbReference>
<dbReference type="KEGG" id="tta:Theth_1045"/>
<dbReference type="OrthoDB" id="36477at2"/>
<sequence length="418" mass="47780" precursor="true">MIIHEENGVIYYVGFDEPEDDDLDLILQWKTLPVVSLLYDGPRDLKDAVEKVLNEKGVLVGWGDVFYVKLRTGYDMFNVKVRYKNNVLQSFGKVEDFDEEFGKMVSFFFPDNVVPSEGYVVKIADEQIEISKIPNVIKPVTFDFEQKLYAVTILGQKFLVEEGFHKFLGQVVYVESDMDISPTNFFPDAEMVYKASKGFYIYKDQKLYTPDGKIINTQEPFDITSDGRILQKRYTLKVEGSTFSSTLIGKIKDFLLFASGVIAPIDLSWTMRISGPVVEWCAVGDKLFVLDLSSYLRIIDLKTRKILLENHLPFAWAVATDGNYLYVGLEEKILKLTLEGTIVEEIAGKNFGVWKNGLEIFDESIQVVRSGDVFAILQNGKTKIYADTIHFFEDVKKIRFFEWGIVVVCSNGCWVVNR</sequence>
<dbReference type="RefSeq" id="WP_013932345.1">
    <property type="nucleotide sequence ID" value="NC_015707.1"/>
</dbReference>
<dbReference type="AlphaFoldDB" id="F7YYT7"/>
<protein>
    <submittedName>
        <fullName evidence="1">Uncharacterized protein</fullName>
    </submittedName>
</protein>
<dbReference type="eggNOG" id="COG1520">
    <property type="taxonomic scope" value="Bacteria"/>
</dbReference>
<name>F7YYT7_9THEM</name>